<evidence type="ECO:0000259" key="1">
    <source>
        <dbReference type="Pfam" id="PF22740"/>
    </source>
</evidence>
<dbReference type="InterPro" id="IPR005337">
    <property type="entry name" value="RapZ-like"/>
</dbReference>
<evidence type="ECO:0000313" key="3">
    <source>
        <dbReference type="Proteomes" id="UP000629468"/>
    </source>
</evidence>
<dbReference type="AlphaFoldDB" id="A0A8H7F0A2"/>
<feature type="domain" description="RapZ C-terminal" evidence="1">
    <location>
        <begin position="6"/>
        <end position="144"/>
    </location>
</feature>
<dbReference type="EMBL" id="JABXXO010000009">
    <property type="protein sequence ID" value="KAF7770879.1"/>
    <property type="molecule type" value="Genomic_DNA"/>
</dbReference>
<dbReference type="InterPro" id="IPR053931">
    <property type="entry name" value="RapZ_C"/>
</dbReference>
<proteinExistence type="predicted"/>
<sequence length="148" mass="17600">MNKKIIQITSFGYRYGPLTPPPTLSYDIRDIPNPPPEYRFLQQMSNDHDDGATLIRQWLMKNEVFKTRIEVVKKDVLDLVRRRRREREMGDLVDYKGEEDRVTVGVNCLLGRHRSVTFVEELSKKVKEELGDDWEVRVRHRELEKTKT</sequence>
<dbReference type="Proteomes" id="UP000629468">
    <property type="component" value="Unassembled WGS sequence"/>
</dbReference>
<protein>
    <recommendedName>
        <fullName evidence="1">RapZ C-terminal domain-containing protein</fullName>
    </recommendedName>
</protein>
<gene>
    <name evidence="2" type="ORF">Agabi119p4_6853</name>
</gene>
<reference evidence="2 3" key="1">
    <citation type="journal article" name="Sci. Rep.">
        <title>Telomere-to-telomere assembled and centromere annotated genomes of the two main subspecies of the button mushroom Agaricus bisporus reveal especially polymorphic chromosome ends.</title>
        <authorList>
            <person name="Sonnenberg A.S.M."/>
            <person name="Sedaghat-Telgerd N."/>
            <person name="Lavrijssen B."/>
            <person name="Ohm R.A."/>
            <person name="Hendrickx P.M."/>
            <person name="Scholtmeijer K."/>
            <person name="Baars J.J.P."/>
            <person name="van Peer A."/>
        </authorList>
    </citation>
    <scope>NUCLEOTIDE SEQUENCE [LARGE SCALE GENOMIC DNA]</scope>
    <source>
        <strain evidence="2 3">H119_p4</strain>
    </source>
</reference>
<dbReference type="GO" id="GO:0005524">
    <property type="term" value="F:ATP binding"/>
    <property type="evidence" value="ECO:0007669"/>
    <property type="project" value="InterPro"/>
</dbReference>
<accession>A0A8H7F0A2</accession>
<name>A0A8H7F0A2_AGABI</name>
<evidence type="ECO:0000313" key="2">
    <source>
        <dbReference type="EMBL" id="KAF7770879.1"/>
    </source>
</evidence>
<organism evidence="2 3">
    <name type="scientific">Agaricus bisporus var. burnettii</name>
    <dbReference type="NCBI Taxonomy" id="192524"/>
    <lineage>
        <taxon>Eukaryota</taxon>
        <taxon>Fungi</taxon>
        <taxon>Dikarya</taxon>
        <taxon>Basidiomycota</taxon>
        <taxon>Agaricomycotina</taxon>
        <taxon>Agaricomycetes</taxon>
        <taxon>Agaricomycetidae</taxon>
        <taxon>Agaricales</taxon>
        <taxon>Agaricineae</taxon>
        <taxon>Agaricaceae</taxon>
        <taxon>Agaricus</taxon>
    </lineage>
</organism>
<comment type="caution">
    <text evidence="2">The sequence shown here is derived from an EMBL/GenBank/DDBJ whole genome shotgun (WGS) entry which is preliminary data.</text>
</comment>
<dbReference type="PANTHER" id="PTHR30448:SF0">
    <property type="entry name" value="RNASE ADAPTER PROTEIN RAPZ"/>
    <property type="match status" value="1"/>
</dbReference>
<dbReference type="PANTHER" id="PTHR30448">
    <property type="entry name" value="RNASE ADAPTER PROTEIN RAPZ"/>
    <property type="match status" value="1"/>
</dbReference>
<dbReference type="Pfam" id="PF22740">
    <property type="entry name" value="PapZ_C"/>
    <property type="match status" value="1"/>
</dbReference>